<sequence length="98" mass="9942">MKVEGKVAIVAGGGQGIGQGIVHCLAEEGADVAVIDINGDTAKKVAGEVEALGRKSLAIKADATDSKQVNQAAQKVIDTFGKIDILVNNVGGIGKTTW</sequence>
<gene>
    <name evidence="3" type="ORF">S03H2_71281</name>
</gene>
<comment type="caution">
    <text evidence="3">The sequence shown here is derived from an EMBL/GenBank/DDBJ whole genome shotgun (WGS) entry which is preliminary data.</text>
</comment>
<evidence type="ECO:0000256" key="2">
    <source>
        <dbReference type="ARBA" id="ARBA00023002"/>
    </source>
</evidence>
<evidence type="ECO:0000256" key="1">
    <source>
        <dbReference type="ARBA" id="ARBA00006484"/>
    </source>
</evidence>
<dbReference type="AlphaFoldDB" id="X1M3E8"/>
<dbReference type="CDD" id="cd05233">
    <property type="entry name" value="SDR_c"/>
    <property type="match status" value="1"/>
</dbReference>
<feature type="non-terminal residue" evidence="3">
    <location>
        <position position="98"/>
    </location>
</feature>
<proteinExistence type="inferred from homology"/>
<dbReference type="GO" id="GO:0016491">
    <property type="term" value="F:oxidoreductase activity"/>
    <property type="evidence" value="ECO:0007669"/>
    <property type="project" value="UniProtKB-KW"/>
</dbReference>
<comment type="similarity">
    <text evidence="1">Belongs to the short-chain dehydrogenases/reductases (SDR) family.</text>
</comment>
<accession>X1M3E8</accession>
<dbReference type="PANTHER" id="PTHR43669:SF14">
    <property type="entry name" value="OXIDOREDUCTASE"/>
    <property type="match status" value="1"/>
</dbReference>
<evidence type="ECO:0000313" key="3">
    <source>
        <dbReference type="EMBL" id="GAI00914.1"/>
    </source>
</evidence>
<dbReference type="PRINTS" id="PR00081">
    <property type="entry name" value="GDHRDH"/>
</dbReference>
<dbReference type="Pfam" id="PF00106">
    <property type="entry name" value="adh_short"/>
    <property type="match status" value="1"/>
</dbReference>
<dbReference type="SUPFAM" id="SSF51735">
    <property type="entry name" value="NAD(P)-binding Rossmann-fold domains"/>
    <property type="match status" value="1"/>
</dbReference>
<reference evidence="3" key="1">
    <citation type="journal article" date="2014" name="Front. Microbiol.">
        <title>High frequency of phylogenetically diverse reductive dehalogenase-homologous genes in deep subseafloor sedimentary metagenomes.</title>
        <authorList>
            <person name="Kawai M."/>
            <person name="Futagami T."/>
            <person name="Toyoda A."/>
            <person name="Takaki Y."/>
            <person name="Nishi S."/>
            <person name="Hori S."/>
            <person name="Arai W."/>
            <person name="Tsubouchi T."/>
            <person name="Morono Y."/>
            <person name="Uchiyama I."/>
            <person name="Ito T."/>
            <person name="Fujiyama A."/>
            <person name="Inagaki F."/>
            <person name="Takami H."/>
        </authorList>
    </citation>
    <scope>NUCLEOTIDE SEQUENCE</scope>
    <source>
        <strain evidence="3">Expedition CK06-06</strain>
    </source>
</reference>
<dbReference type="EMBL" id="BARU01047644">
    <property type="protein sequence ID" value="GAI00914.1"/>
    <property type="molecule type" value="Genomic_DNA"/>
</dbReference>
<name>X1M3E8_9ZZZZ</name>
<dbReference type="Gene3D" id="3.40.50.720">
    <property type="entry name" value="NAD(P)-binding Rossmann-like Domain"/>
    <property type="match status" value="1"/>
</dbReference>
<organism evidence="3">
    <name type="scientific">marine sediment metagenome</name>
    <dbReference type="NCBI Taxonomy" id="412755"/>
    <lineage>
        <taxon>unclassified sequences</taxon>
        <taxon>metagenomes</taxon>
        <taxon>ecological metagenomes</taxon>
    </lineage>
</organism>
<dbReference type="InterPro" id="IPR002347">
    <property type="entry name" value="SDR_fam"/>
</dbReference>
<dbReference type="InterPro" id="IPR036291">
    <property type="entry name" value="NAD(P)-bd_dom_sf"/>
</dbReference>
<protein>
    <submittedName>
        <fullName evidence="3">Uncharacterized protein</fullName>
    </submittedName>
</protein>
<dbReference type="PANTHER" id="PTHR43669">
    <property type="entry name" value="5-KETO-D-GLUCONATE 5-REDUCTASE"/>
    <property type="match status" value="1"/>
</dbReference>
<keyword evidence="2" id="KW-0560">Oxidoreductase</keyword>